<keyword evidence="1" id="KW-0812">Transmembrane</keyword>
<keyword evidence="3" id="KW-1185">Reference proteome</keyword>
<comment type="caution">
    <text evidence="2">The sequence shown here is derived from an EMBL/GenBank/DDBJ whole genome shotgun (WGS) entry which is preliminary data.</text>
</comment>
<dbReference type="Proteomes" id="UP000830375">
    <property type="component" value="Unassembled WGS sequence"/>
</dbReference>
<keyword evidence="1" id="KW-1133">Transmembrane helix</keyword>
<sequence length="54" mass="6050">MRNISATVKRVNAHYIILCLFLQVGYAIPSGLCFLLCCQPQITGKKVKKSHESK</sequence>
<name>A0ABQ8MWE2_LABRO</name>
<keyword evidence="1" id="KW-0472">Membrane</keyword>
<evidence type="ECO:0000256" key="1">
    <source>
        <dbReference type="SAM" id="Phobius"/>
    </source>
</evidence>
<organism evidence="2 3">
    <name type="scientific">Labeo rohita</name>
    <name type="common">Indian major carp</name>
    <name type="synonym">Cyprinus rohita</name>
    <dbReference type="NCBI Taxonomy" id="84645"/>
    <lineage>
        <taxon>Eukaryota</taxon>
        <taxon>Metazoa</taxon>
        <taxon>Chordata</taxon>
        <taxon>Craniata</taxon>
        <taxon>Vertebrata</taxon>
        <taxon>Euteleostomi</taxon>
        <taxon>Actinopterygii</taxon>
        <taxon>Neopterygii</taxon>
        <taxon>Teleostei</taxon>
        <taxon>Ostariophysi</taxon>
        <taxon>Cypriniformes</taxon>
        <taxon>Cyprinidae</taxon>
        <taxon>Labeoninae</taxon>
        <taxon>Labeonini</taxon>
        <taxon>Labeo</taxon>
    </lineage>
</organism>
<dbReference type="EMBL" id="JACTAM010000003">
    <property type="protein sequence ID" value="KAI2667020.1"/>
    <property type="molecule type" value="Genomic_DNA"/>
</dbReference>
<evidence type="ECO:0000313" key="3">
    <source>
        <dbReference type="Proteomes" id="UP000830375"/>
    </source>
</evidence>
<evidence type="ECO:0000313" key="2">
    <source>
        <dbReference type="EMBL" id="KAI2667020.1"/>
    </source>
</evidence>
<feature type="transmembrane region" description="Helical" evidence="1">
    <location>
        <begin position="15"/>
        <end position="38"/>
    </location>
</feature>
<proteinExistence type="predicted"/>
<protein>
    <submittedName>
        <fullName evidence="2">Uncharacterized protein</fullName>
    </submittedName>
</protein>
<gene>
    <name evidence="2" type="ORF">H4Q32_029359</name>
</gene>
<reference evidence="2 3" key="1">
    <citation type="submission" date="2022-01" db="EMBL/GenBank/DDBJ databases">
        <title>A high-quality chromosome-level genome assembly of rohu carp, Labeo rohita.</title>
        <authorList>
            <person name="Arick M.A. II"/>
            <person name="Hsu C.-Y."/>
            <person name="Magbanua Z."/>
            <person name="Pechanova O."/>
            <person name="Grover C."/>
            <person name="Miller E."/>
            <person name="Thrash A."/>
            <person name="Ezzel L."/>
            <person name="Alam S."/>
            <person name="Benzie J."/>
            <person name="Hamilton M."/>
            <person name="Karsi A."/>
            <person name="Lawrence M.L."/>
            <person name="Peterson D.G."/>
        </authorList>
    </citation>
    <scope>NUCLEOTIDE SEQUENCE [LARGE SCALE GENOMIC DNA]</scope>
    <source>
        <strain evidence="3">BAU-BD-2019</strain>
        <tissue evidence="2">Blood</tissue>
    </source>
</reference>
<accession>A0ABQ8MWE2</accession>